<evidence type="ECO:0000259" key="1">
    <source>
        <dbReference type="PROSITE" id="PS50093"/>
    </source>
</evidence>
<keyword evidence="3" id="KW-1185">Reference proteome</keyword>
<protein>
    <recommendedName>
        <fullName evidence="1">PKD domain-containing protein</fullName>
    </recommendedName>
</protein>
<name>A0A172TST2_9BACT</name>
<feature type="domain" description="PKD" evidence="1">
    <location>
        <begin position="363"/>
        <end position="392"/>
    </location>
</feature>
<dbReference type="SUPFAM" id="SSF49299">
    <property type="entry name" value="PKD domain"/>
    <property type="match status" value="1"/>
</dbReference>
<dbReference type="InterPro" id="IPR022409">
    <property type="entry name" value="PKD/Chitinase_dom"/>
</dbReference>
<sequence length="1222" mass="132011">MNMLKRVPLLFAILYFFLSIPGKSQVNLNLGLVASYPFNGNANDASGNNHHGTLVNGITLTADRFGNANSAYHFDGIDDYIKIADDGAFSTPQFSMVVWFQSESNALQNLIAKRDYATLAGTGGAQYQMFINYPPYPGIGSNIVGNNSTCNSITTSSYLNTGNNVCSNKWICCVITFDGSRHKMYINGELKRDELTGFTGLLSCKSELRFGNWFQAELITFKGVMDDIRWYNRALNKEEVDALFDGFPSTNPVLKVTDVSVPCGGGSADLTLPTVTAGSDAGLSYTYWRDAAATQSVSTPTSITTAGTYYIKANAGINCSVIKPVSVNFNAASDPDFVFEQNLCNTKSVTFKHDLKNVKSAVWTFGDGASANGSIANHAYAKDGTYKVELSVEFLNGCKGVASKLIPIQSLLNNNLVSTTNTTICLGDSIELMATSEGLGFCWQPQSSMVNVNTLRPKVAPDKNTTYYLYSKVQGTNLVTNGDFSLGNTGFSSQYTEAFPNKLEAQYWVDNNSKAWNINFNDCKEHTSGNGKMMMVNGSSISGAKVWSQTVSVLPNTNYSFSVWIQSLAALNPARLKFSINNNVLGDDIIAGNTACEWKQYYTVWNSGNATSAIITIVNNNTISDGNDFAIDDISFSKVDFNYDSVIINVASRPNVKVGNDMSVCEGQSVQLGASGATVYSWSPATSVSDATIANPTATPTTKTQYIVSGYDVPGCVGKDTVTVDVLKTPSLIITNPKACIPNTIDLTDASITTGSDAGLSYSYWNDAAGSISIPLSQAKAINASGAYYISATNSFGCSRTKAVIVSLDSKPQLKVVDPQAICAPSTIDLSSTFTSSTTGLTITYWKDAATSISLSKADAASIANSGQYYIKVENGACSVVEPVQVTIKSQPVLMVSNPLPVCEPYFVDLTDPSLKTGSDPSLSYNYYLNNTQTLPLANPKSVGSGIYYIKATGTNGCTSEKPINVTVKPKPSFSLFPLEKDICKEDAILMNADGGELYEWFTKSNSEIVSISQQYSYKPAITDSIFVVITSSTCQLKDTLGGLIRVKDLPNVTVLKSNDIDCQRTTAQLKVSGGVSYQWSPNTFIDNNLSSNPIVNPLEDTWYKVKVADANSCIKEDSVLVHSNLATGGGKFFVPNAFSPNGDGKNDCFGVTYWSFVKDFELTVFDRWGKRVFYTKESGHCWDGTFNGKMQPLGTYIYQIKATSSCSEGPIYIKGHINLIK</sequence>
<dbReference type="KEGG" id="fla:SY85_05610"/>
<organism evidence="2 3">
    <name type="scientific">Flavisolibacter tropicus</name>
    <dbReference type="NCBI Taxonomy" id="1492898"/>
    <lineage>
        <taxon>Bacteria</taxon>
        <taxon>Pseudomonadati</taxon>
        <taxon>Bacteroidota</taxon>
        <taxon>Chitinophagia</taxon>
        <taxon>Chitinophagales</taxon>
        <taxon>Chitinophagaceae</taxon>
        <taxon>Flavisolibacter</taxon>
    </lineage>
</organism>
<evidence type="ECO:0000313" key="2">
    <source>
        <dbReference type="EMBL" id="ANE50052.1"/>
    </source>
</evidence>
<reference evidence="3" key="1">
    <citation type="submission" date="2015-01" db="EMBL/GenBank/DDBJ databases">
        <title>Flavisolibacter sp./LCS9/ whole genome sequencing.</title>
        <authorList>
            <person name="Kim M.K."/>
            <person name="Srinivasan S."/>
            <person name="Lee J.-J."/>
        </authorList>
    </citation>
    <scope>NUCLEOTIDE SEQUENCE [LARGE SCALE GENOMIC DNA]</scope>
    <source>
        <strain evidence="3">LCS9</strain>
    </source>
</reference>
<dbReference type="NCBIfam" id="TIGR04131">
    <property type="entry name" value="Bac_Flav_CTERM"/>
    <property type="match status" value="1"/>
</dbReference>
<dbReference type="InterPro" id="IPR026341">
    <property type="entry name" value="T9SS_type_B"/>
</dbReference>
<dbReference type="STRING" id="1492898.SY85_05610"/>
<dbReference type="Gene3D" id="2.60.40.10">
    <property type="entry name" value="Immunoglobulins"/>
    <property type="match status" value="1"/>
</dbReference>
<evidence type="ECO:0000313" key="3">
    <source>
        <dbReference type="Proteomes" id="UP000077177"/>
    </source>
</evidence>
<dbReference type="InterPro" id="IPR013320">
    <property type="entry name" value="ConA-like_dom_sf"/>
</dbReference>
<proteinExistence type="predicted"/>
<dbReference type="Pfam" id="PF18911">
    <property type="entry name" value="PKD_4"/>
    <property type="match status" value="1"/>
</dbReference>
<dbReference type="Gene3D" id="2.60.120.260">
    <property type="entry name" value="Galactose-binding domain-like"/>
    <property type="match status" value="1"/>
</dbReference>
<dbReference type="GO" id="GO:0004553">
    <property type="term" value="F:hydrolase activity, hydrolyzing O-glycosyl compounds"/>
    <property type="evidence" value="ECO:0007669"/>
    <property type="project" value="UniProtKB-ARBA"/>
</dbReference>
<dbReference type="InterPro" id="IPR035986">
    <property type="entry name" value="PKD_dom_sf"/>
</dbReference>
<dbReference type="AlphaFoldDB" id="A0A172TST2"/>
<dbReference type="EMBL" id="CP011390">
    <property type="protein sequence ID" value="ANE50052.1"/>
    <property type="molecule type" value="Genomic_DNA"/>
</dbReference>
<dbReference type="Proteomes" id="UP000077177">
    <property type="component" value="Chromosome"/>
</dbReference>
<dbReference type="Pfam" id="PF13385">
    <property type="entry name" value="Laminin_G_3"/>
    <property type="match status" value="1"/>
</dbReference>
<accession>A0A172TST2</accession>
<dbReference type="PROSITE" id="PS50093">
    <property type="entry name" value="PKD"/>
    <property type="match status" value="1"/>
</dbReference>
<dbReference type="CDD" id="cd00146">
    <property type="entry name" value="PKD"/>
    <property type="match status" value="1"/>
</dbReference>
<gene>
    <name evidence="2" type="ORF">SY85_05610</name>
</gene>
<dbReference type="InterPro" id="IPR000601">
    <property type="entry name" value="PKD_dom"/>
</dbReference>
<dbReference type="Gene3D" id="2.60.120.200">
    <property type="match status" value="1"/>
</dbReference>
<dbReference type="SUPFAM" id="SSF49899">
    <property type="entry name" value="Concanavalin A-like lectins/glucanases"/>
    <property type="match status" value="1"/>
</dbReference>
<dbReference type="Pfam" id="PF13585">
    <property type="entry name" value="CHU_C"/>
    <property type="match status" value="1"/>
</dbReference>
<dbReference type="InterPro" id="IPR013783">
    <property type="entry name" value="Ig-like_fold"/>
</dbReference>
<reference evidence="2 3" key="2">
    <citation type="journal article" date="2016" name="Int. J. Syst. Evol. Microbiol.">
        <title>Flavisolibacter tropicus sp. nov., isolated from tropical soil.</title>
        <authorList>
            <person name="Lee J.J."/>
            <person name="Kang M.S."/>
            <person name="Kim G.S."/>
            <person name="Lee C.S."/>
            <person name="Lim S."/>
            <person name="Lee J."/>
            <person name="Roh S.H."/>
            <person name="Kang H."/>
            <person name="Ha J.M."/>
            <person name="Bae S."/>
            <person name="Jung H.Y."/>
            <person name="Kim M.K."/>
        </authorList>
    </citation>
    <scope>NUCLEOTIDE SEQUENCE [LARGE SCALE GENOMIC DNA]</scope>
    <source>
        <strain evidence="2 3">LCS9</strain>
    </source>
</reference>
<dbReference type="GO" id="GO:0005975">
    <property type="term" value="P:carbohydrate metabolic process"/>
    <property type="evidence" value="ECO:0007669"/>
    <property type="project" value="UniProtKB-ARBA"/>
</dbReference>
<dbReference type="SMART" id="SM00089">
    <property type="entry name" value="PKD"/>
    <property type="match status" value="1"/>
</dbReference>